<sequence>MRSAEVKETSCNGDRDHRMLCRNAGCVCAHLMQFMRRRHRSIVVTKSLISAGVLSETAVRHVEIGGESKIMKVISLKEASPEMLKRAEREVTLLRSLSCPNVVAVESDLIELGIPPYGATWLEEFLDGEDLSGLLGSPWDWEDVRLMGLQIAVALSAAHQVGVVHRDLSANNVRRLSNGDFRVLDFGFARHTLLSGVTIAGQPGTLGFCSPEHLNGYSGGPMPASDVFCVGILMYTALAGESPIPYLGDSDDYLHRLMNVEFVPLSEVCAGIPDDLTKVVERQAAVAGAVITPFASPYTKSAPTTKRGAVEAISALLLPGRQVWFDPMTHALQMSNVGDFRYYDGYNLWPAGSRGDLSTPKKIEGHITRIFEVQSDLGVPHLAPTVLLNAPLSDRSVLALDIARMAMRIDSSCALSIAGTASFWSGGNDLDAHIGSQAALEAQGWFLSVVRPTIATPVAADSDDIFGLCRTARALSEDAMRQRQCAQTDYSRLAGIAVPIRGRCFRFAEARTNGTPGWHPCTRS</sequence>
<dbReference type="Gene3D" id="1.10.510.10">
    <property type="entry name" value="Transferase(Phosphotransferase) domain 1"/>
    <property type="match status" value="1"/>
</dbReference>
<gene>
    <name evidence="7" type="ORF">ADUPG1_005598</name>
</gene>
<dbReference type="InterPro" id="IPR011009">
    <property type="entry name" value="Kinase-like_dom_sf"/>
</dbReference>
<dbReference type="PANTHER" id="PTHR43671:SF13">
    <property type="entry name" value="SERINE_THREONINE-PROTEIN KINASE NEK2"/>
    <property type="match status" value="1"/>
</dbReference>
<protein>
    <recommendedName>
        <fullName evidence="1">non-specific serine/threonine protein kinase</fullName>
        <ecNumber evidence="1">2.7.11.1</ecNumber>
    </recommendedName>
</protein>
<keyword evidence="4 7" id="KW-0418">Kinase</keyword>
<dbReference type="SUPFAM" id="SSF56112">
    <property type="entry name" value="Protein kinase-like (PK-like)"/>
    <property type="match status" value="1"/>
</dbReference>
<keyword evidence="2" id="KW-0808">Transferase</keyword>
<evidence type="ECO:0000256" key="2">
    <source>
        <dbReference type="ARBA" id="ARBA00022679"/>
    </source>
</evidence>
<feature type="domain" description="Protein kinase" evidence="6">
    <location>
        <begin position="43"/>
        <end position="325"/>
    </location>
</feature>
<keyword evidence="3" id="KW-0547">Nucleotide-binding</keyword>
<dbReference type="Proteomes" id="UP001057375">
    <property type="component" value="Unassembled WGS sequence"/>
</dbReference>
<dbReference type="PROSITE" id="PS50011">
    <property type="entry name" value="PROTEIN_KINASE_DOM"/>
    <property type="match status" value="1"/>
</dbReference>
<comment type="caution">
    <text evidence="7">The sequence shown here is derived from an EMBL/GenBank/DDBJ whole genome shotgun (WGS) entry which is preliminary data.</text>
</comment>
<evidence type="ECO:0000259" key="6">
    <source>
        <dbReference type="PROSITE" id="PS50011"/>
    </source>
</evidence>
<dbReference type="Pfam" id="PF00069">
    <property type="entry name" value="Pkinase"/>
    <property type="match status" value="1"/>
</dbReference>
<evidence type="ECO:0000256" key="4">
    <source>
        <dbReference type="ARBA" id="ARBA00022777"/>
    </source>
</evidence>
<name>A0ABQ5KGY7_9EUKA</name>
<dbReference type="EMBL" id="BQXS01008985">
    <property type="protein sequence ID" value="GKT30684.1"/>
    <property type="molecule type" value="Genomic_DNA"/>
</dbReference>
<evidence type="ECO:0000313" key="7">
    <source>
        <dbReference type="EMBL" id="GKT30684.1"/>
    </source>
</evidence>
<dbReference type="EC" id="2.7.11.1" evidence="1"/>
<dbReference type="PANTHER" id="PTHR43671">
    <property type="entry name" value="SERINE/THREONINE-PROTEIN KINASE NEK"/>
    <property type="match status" value="1"/>
</dbReference>
<organism evidence="7 8">
    <name type="scientific">Aduncisulcus paluster</name>
    <dbReference type="NCBI Taxonomy" id="2918883"/>
    <lineage>
        <taxon>Eukaryota</taxon>
        <taxon>Metamonada</taxon>
        <taxon>Carpediemonas-like organisms</taxon>
        <taxon>Aduncisulcus</taxon>
    </lineage>
</organism>
<evidence type="ECO:0000313" key="8">
    <source>
        <dbReference type="Proteomes" id="UP001057375"/>
    </source>
</evidence>
<dbReference type="InterPro" id="IPR050660">
    <property type="entry name" value="NEK_Ser/Thr_kinase"/>
</dbReference>
<dbReference type="GO" id="GO:0016301">
    <property type="term" value="F:kinase activity"/>
    <property type="evidence" value="ECO:0007669"/>
    <property type="project" value="UniProtKB-KW"/>
</dbReference>
<evidence type="ECO:0000256" key="3">
    <source>
        <dbReference type="ARBA" id="ARBA00022741"/>
    </source>
</evidence>
<evidence type="ECO:0000256" key="5">
    <source>
        <dbReference type="ARBA" id="ARBA00022840"/>
    </source>
</evidence>
<keyword evidence="5" id="KW-0067">ATP-binding</keyword>
<accession>A0ABQ5KGY7</accession>
<dbReference type="InterPro" id="IPR000719">
    <property type="entry name" value="Prot_kinase_dom"/>
</dbReference>
<evidence type="ECO:0000256" key="1">
    <source>
        <dbReference type="ARBA" id="ARBA00012513"/>
    </source>
</evidence>
<keyword evidence="8" id="KW-1185">Reference proteome</keyword>
<reference evidence="7" key="1">
    <citation type="submission" date="2022-03" db="EMBL/GenBank/DDBJ databases">
        <title>Draft genome sequence of Aduncisulcus paluster, a free-living microaerophilic Fornicata.</title>
        <authorList>
            <person name="Yuyama I."/>
            <person name="Kume K."/>
            <person name="Tamura T."/>
            <person name="Inagaki Y."/>
            <person name="Hashimoto T."/>
        </authorList>
    </citation>
    <scope>NUCLEOTIDE SEQUENCE</scope>
    <source>
        <strain evidence="7">NY0171</strain>
    </source>
</reference>
<proteinExistence type="predicted"/>